<dbReference type="NCBIfam" id="TIGR00199">
    <property type="entry name" value="PncC_domain"/>
    <property type="match status" value="1"/>
</dbReference>
<evidence type="ECO:0000313" key="3">
    <source>
        <dbReference type="Proteomes" id="UP000027986"/>
    </source>
</evidence>
<sequence length="166" mass="17237">MSVGASEMAQRLVEDFTRRGLRFACAESLTAGLVSAGVADVPGASRVLRGAAVTYATEAKAAVLGVDEALLAKRGAVDAEVATQMARGALRLFKADVAAATTGVAGPSEQDGQPVGRCYVAIAVADRESKPDGVRCYVQEFIFSGDRAAIRRAASEAAWRMSLDQA</sequence>
<evidence type="ECO:0000259" key="1">
    <source>
        <dbReference type="Pfam" id="PF02464"/>
    </source>
</evidence>
<dbReference type="KEGG" id="dni:HX89_05675"/>
<dbReference type="eggNOG" id="COG1546">
    <property type="taxonomic scope" value="Bacteria"/>
</dbReference>
<dbReference type="Pfam" id="PF02464">
    <property type="entry name" value="CinA"/>
    <property type="match status" value="1"/>
</dbReference>
<dbReference type="RefSeq" id="WP_038567664.1">
    <property type="nucleotide sequence ID" value="NZ_CP008889.1"/>
</dbReference>
<organism evidence="2 3">
    <name type="scientific">Dermacoccus nishinomiyaensis</name>
    <dbReference type="NCBI Taxonomy" id="1274"/>
    <lineage>
        <taxon>Bacteria</taxon>
        <taxon>Bacillati</taxon>
        <taxon>Actinomycetota</taxon>
        <taxon>Actinomycetes</taxon>
        <taxon>Micrococcales</taxon>
        <taxon>Dermacoccaceae</taxon>
        <taxon>Dermacoccus</taxon>
    </lineage>
</organism>
<reference evidence="2 3" key="1">
    <citation type="submission" date="2014-07" db="EMBL/GenBank/DDBJ databases">
        <title>Genome Sequencing of Dermacoccus nishinomiyaensis.</title>
        <authorList>
            <person name="Hong K.W."/>
            <person name="Chan K.G."/>
        </authorList>
    </citation>
    <scope>NUCLEOTIDE SEQUENCE [LARGE SCALE GENOMIC DNA]</scope>
    <source>
        <strain evidence="2 3">M25</strain>
    </source>
</reference>
<keyword evidence="3" id="KW-1185">Reference proteome</keyword>
<accession>A0A075JF43</accession>
<dbReference type="InterPro" id="IPR036653">
    <property type="entry name" value="CinA-like_C"/>
</dbReference>
<dbReference type="SUPFAM" id="SSF142433">
    <property type="entry name" value="CinA-like"/>
    <property type="match status" value="1"/>
</dbReference>
<dbReference type="Gene3D" id="3.90.950.20">
    <property type="entry name" value="CinA-like"/>
    <property type="match status" value="1"/>
</dbReference>
<dbReference type="AlphaFoldDB" id="A0A075JF43"/>
<gene>
    <name evidence="2" type="ORF">HX89_05675</name>
</gene>
<proteinExistence type="predicted"/>
<evidence type="ECO:0000313" key="2">
    <source>
        <dbReference type="EMBL" id="AIF40514.1"/>
    </source>
</evidence>
<dbReference type="Proteomes" id="UP000027986">
    <property type="component" value="Chromosome"/>
</dbReference>
<dbReference type="HOGENOM" id="CLU_030805_1_0_11"/>
<dbReference type="OrthoDB" id="1253990at2"/>
<feature type="domain" description="CinA C-terminal" evidence="1">
    <location>
        <begin position="7"/>
        <end position="161"/>
    </location>
</feature>
<name>A0A075JF43_9MICO</name>
<dbReference type="GeneID" id="41840671"/>
<dbReference type="EMBL" id="CP008889">
    <property type="protein sequence ID" value="AIF40514.1"/>
    <property type="molecule type" value="Genomic_DNA"/>
</dbReference>
<protein>
    <recommendedName>
        <fullName evidence="1">CinA C-terminal domain-containing protein</fullName>
    </recommendedName>
</protein>
<dbReference type="InterPro" id="IPR008136">
    <property type="entry name" value="CinA_C"/>
</dbReference>